<evidence type="ECO:0000313" key="1">
    <source>
        <dbReference type="EMBL" id="MCD1125841.1"/>
    </source>
</evidence>
<protein>
    <submittedName>
        <fullName evidence="1">Uncharacterized protein</fullName>
    </submittedName>
</protein>
<gene>
    <name evidence="1" type="ORF">LPW36_07455</name>
</gene>
<dbReference type="AlphaFoldDB" id="A0A9X1SKE6"/>
<sequence>MERLPVPDSYWTVRDFPALAEQAQILDESELRLFRSQGDIHGAVVKND</sequence>
<dbReference type="EMBL" id="JAJNAG010000012">
    <property type="protein sequence ID" value="MCD1125841.1"/>
    <property type="molecule type" value="Genomic_DNA"/>
</dbReference>
<accession>A0A9X1SKE6</accession>
<proteinExistence type="predicted"/>
<name>A0A9X1SKE6_9GAMM</name>
<comment type="caution">
    <text evidence="1">The sequence shown here is derived from an EMBL/GenBank/DDBJ whole genome shotgun (WGS) entry which is preliminary data.</text>
</comment>
<keyword evidence="2" id="KW-1185">Reference proteome</keyword>
<evidence type="ECO:0000313" key="2">
    <source>
        <dbReference type="Proteomes" id="UP001139171"/>
    </source>
</evidence>
<dbReference type="Proteomes" id="UP001139171">
    <property type="component" value="Unassembled WGS sequence"/>
</dbReference>
<reference evidence="1" key="1">
    <citation type="submission" date="2021-11" db="EMBL/GenBank/DDBJ databases">
        <title>Jinshanibacter sp. isolated from one year old Eriocheir sinensis.</title>
        <authorList>
            <person name="Li J.-Y."/>
            <person name="He W."/>
            <person name="Gao T.-H."/>
        </authorList>
    </citation>
    <scope>NUCLEOTIDE SEQUENCE</scope>
    <source>
        <strain evidence="1">LJY008</strain>
    </source>
</reference>
<organism evidence="1 2">
    <name type="scientific">Limnobaculum eriocheiris</name>
    <dbReference type="NCBI Taxonomy" id="2897391"/>
    <lineage>
        <taxon>Bacteria</taxon>
        <taxon>Pseudomonadati</taxon>
        <taxon>Pseudomonadota</taxon>
        <taxon>Gammaproteobacteria</taxon>
        <taxon>Enterobacterales</taxon>
        <taxon>Budviciaceae</taxon>
        <taxon>Limnobaculum</taxon>
    </lineage>
</organism>
<dbReference type="RefSeq" id="WP_230608869.1">
    <property type="nucleotide sequence ID" value="NZ_JAJNAG010000012.1"/>
</dbReference>